<accession>K1IT56</accession>
<sequence length="198" mass="22045">MEDLKQPTDMIEIIKSIGPYAVALGTTAFGYLQTKRVAEITKEKDIELANLQQVSTRNSEKLKNHNAALIQLQRTLSPIYAKAEVILHNYIGLVVKNTSAKNLECNLAKFVLDDYTSFSVESRKIALAEAIAICQILQDQNAYELIVKFESAITKTLGLINFAGDFAGPEHLNEVIEARNQYSLLYVSIFCRLSSADT</sequence>
<dbReference type="RefSeq" id="WP_005345407.1">
    <property type="nucleotide sequence ID" value="NZ_JH823256.1"/>
</dbReference>
<protein>
    <submittedName>
        <fullName evidence="1">Uncharacterized protein</fullName>
    </submittedName>
</protein>
<gene>
    <name evidence="1" type="ORF">HMPREF1168_02806</name>
</gene>
<dbReference type="Proteomes" id="UP000006087">
    <property type="component" value="Unassembled WGS sequence"/>
</dbReference>
<dbReference type="HOGENOM" id="CLU_1375675_0_0_6"/>
<name>K1IT56_AERVE</name>
<dbReference type="AlphaFoldDB" id="K1IT56"/>
<reference evidence="1 2" key="1">
    <citation type="submission" date="2012-06" db="EMBL/GenBank/DDBJ databases">
        <title>The Genome Sequence of Aeromonas veronii AMC34.</title>
        <authorList>
            <consortium name="The Broad Institute Genome Sequencing Platform"/>
            <person name="Earl A."/>
            <person name="Ward D."/>
            <person name="Feldgarden M."/>
            <person name="Gevers D."/>
            <person name="Graf J."/>
            <person name="Tomasi A."/>
            <person name="Horneman A."/>
            <person name="Walker B."/>
            <person name="Young S.K."/>
            <person name="Zeng Q."/>
            <person name="Gargeya S."/>
            <person name="Fitzgerald M."/>
            <person name="Haas B."/>
            <person name="Abouelleil A."/>
            <person name="Alvarado L."/>
            <person name="Arachchi H.M."/>
            <person name="Berlin A.M."/>
            <person name="Chapman S.B."/>
            <person name="Goldberg J."/>
            <person name="Griggs A."/>
            <person name="Gujja S."/>
            <person name="Hansen M."/>
            <person name="Howarth C."/>
            <person name="Imamovic A."/>
            <person name="Larimer J."/>
            <person name="McCowan C."/>
            <person name="Montmayeur A."/>
            <person name="Murphy C."/>
            <person name="Neiman D."/>
            <person name="Pearson M."/>
            <person name="Priest M."/>
            <person name="Roberts A."/>
            <person name="Saif S."/>
            <person name="Shea T."/>
            <person name="Sisk P."/>
            <person name="Sykes S."/>
            <person name="Wortman J."/>
            <person name="Nusbaum C."/>
            <person name="Birren B."/>
        </authorList>
    </citation>
    <scope>NUCLEOTIDE SEQUENCE [LARGE SCALE GENOMIC DNA]</scope>
    <source>
        <strain evidence="1 2">AMC34</strain>
    </source>
</reference>
<proteinExistence type="predicted"/>
<evidence type="ECO:0000313" key="1">
    <source>
        <dbReference type="EMBL" id="EKB19032.1"/>
    </source>
</evidence>
<dbReference type="EMBL" id="AGWU01000020">
    <property type="protein sequence ID" value="EKB19032.1"/>
    <property type="molecule type" value="Genomic_DNA"/>
</dbReference>
<evidence type="ECO:0000313" key="2">
    <source>
        <dbReference type="Proteomes" id="UP000006087"/>
    </source>
</evidence>
<organism evidence="1 2">
    <name type="scientific">Aeromonas veronii AMC34</name>
    <dbReference type="NCBI Taxonomy" id="1073383"/>
    <lineage>
        <taxon>Bacteria</taxon>
        <taxon>Pseudomonadati</taxon>
        <taxon>Pseudomonadota</taxon>
        <taxon>Gammaproteobacteria</taxon>
        <taxon>Aeromonadales</taxon>
        <taxon>Aeromonadaceae</taxon>
        <taxon>Aeromonas</taxon>
    </lineage>
</organism>
<comment type="caution">
    <text evidence="1">The sequence shown here is derived from an EMBL/GenBank/DDBJ whole genome shotgun (WGS) entry which is preliminary data.</text>
</comment>